<organism evidence="2 3">
    <name type="scientific">Acinetobacter pollinis</name>
    <dbReference type="NCBI Taxonomy" id="2605270"/>
    <lineage>
        <taxon>Bacteria</taxon>
        <taxon>Pseudomonadati</taxon>
        <taxon>Pseudomonadota</taxon>
        <taxon>Gammaproteobacteria</taxon>
        <taxon>Moraxellales</taxon>
        <taxon>Moraxellaceae</taxon>
        <taxon>Acinetobacter</taxon>
    </lineage>
</organism>
<keyword evidence="3" id="KW-1185">Reference proteome</keyword>
<keyword evidence="1" id="KW-1133">Transmembrane helix</keyword>
<reference evidence="2 3" key="1">
    <citation type="submission" date="2019-08" db="EMBL/GenBank/DDBJ databases">
        <title>Five species of Acinetobacter isolated from floral nectar and animal pollinators.</title>
        <authorList>
            <person name="Hendry T.A."/>
        </authorList>
    </citation>
    <scope>NUCLEOTIDE SEQUENCE [LARGE SCALE GENOMIC DNA]</scope>
    <source>
        <strain evidence="2 3">MD18.27</strain>
    </source>
</reference>
<comment type="caution">
    <text evidence="2">The sequence shown here is derived from an EMBL/GenBank/DDBJ whole genome shotgun (WGS) entry which is preliminary data.</text>
</comment>
<feature type="transmembrane region" description="Helical" evidence="1">
    <location>
        <begin position="88"/>
        <end position="112"/>
    </location>
</feature>
<name>A0ABU6DTB1_9GAMM</name>
<sequence>MGQDNILKHRRLMNWAYVFMFFALFTAVTGVIAYLLSAKVAHAQDVEVWIQAQALWVMRSILFFITTSIFASLWFIPLHFYYWDTFLWVKGCTIAGIVFVFIAWMMLLNAFIKGLVRYVKKKAVF</sequence>
<evidence type="ECO:0000313" key="2">
    <source>
        <dbReference type="EMBL" id="MEB5477086.1"/>
    </source>
</evidence>
<evidence type="ECO:0000256" key="1">
    <source>
        <dbReference type="SAM" id="Phobius"/>
    </source>
</evidence>
<feature type="transmembrane region" description="Helical" evidence="1">
    <location>
        <begin position="56"/>
        <end position="76"/>
    </location>
</feature>
<protein>
    <submittedName>
        <fullName evidence="2">Uncharacterized protein</fullName>
    </submittedName>
</protein>
<dbReference type="EMBL" id="VTDN01000006">
    <property type="protein sequence ID" value="MEB5477086.1"/>
    <property type="molecule type" value="Genomic_DNA"/>
</dbReference>
<dbReference type="Proteomes" id="UP001339883">
    <property type="component" value="Unassembled WGS sequence"/>
</dbReference>
<gene>
    <name evidence="2" type="ORF">I2F25_08545</name>
</gene>
<proteinExistence type="predicted"/>
<accession>A0ABU6DTB1</accession>
<keyword evidence="1" id="KW-0472">Membrane</keyword>
<feature type="transmembrane region" description="Helical" evidence="1">
    <location>
        <begin position="15"/>
        <end position="36"/>
    </location>
</feature>
<keyword evidence="1" id="KW-0812">Transmembrane</keyword>
<dbReference type="RefSeq" id="WP_195771704.1">
    <property type="nucleotide sequence ID" value="NZ_VTDN01000006.1"/>
</dbReference>
<evidence type="ECO:0000313" key="3">
    <source>
        <dbReference type="Proteomes" id="UP001339883"/>
    </source>
</evidence>